<name>A0A1G2RK83_9BACT</name>
<dbReference type="Pfam" id="PF22366">
    <property type="entry name" value="NDH2_C"/>
    <property type="match status" value="1"/>
</dbReference>
<proteinExistence type="inferred from homology"/>
<evidence type="ECO:0000256" key="1">
    <source>
        <dbReference type="ARBA" id="ARBA00005272"/>
    </source>
</evidence>
<dbReference type="GO" id="GO:0050136">
    <property type="term" value="F:NADH dehydrogenase (quinone) (non-electrogenic) activity"/>
    <property type="evidence" value="ECO:0007669"/>
    <property type="project" value="UniProtKB-EC"/>
</dbReference>
<keyword evidence="5" id="KW-0809">Transit peptide</keyword>
<evidence type="ECO:0000259" key="9">
    <source>
        <dbReference type="Pfam" id="PF07992"/>
    </source>
</evidence>
<evidence type="ECO:0000256" key="4">
    <source>
        <dbReference type="ARBA" id="ARBA00022827"/>
    </source>
</evidence>
<dbReference type="PANTHER" id="PTHR43706:SF47">
    <property type="entry name" value="EXTERNAL NADH-UBIQUINONE OXIDOREDUCTASE 1, MITOCHONDRIAL-RELATED"/>
    <property type="match status" value="1"/>
</dbReference>
<dbReference type="Proteomes" id="UP000177287">
    <property type="component" value="Unassembled WGS sequence"/>
</dbReference>
<comment type="caution">
    <text evidence="11">The sequence shown here is derived from an EMBL/GenBank/DDBJ whole genome shotgun (WGS) entry which is preliminary data.</text>
</comment>
<keyword evidence="6" id="KW-0560">Oxidoreductase</keyword>
<keyword evidence="4" id="KW-0274">FAD</keyword>
<sequence>LGSVEHLSLRDKLVYTDKGVIPYDFLVLALGSETNYHAVSGAQEHTYPLKTLEDAIRLKNHLIEVFDKAVFAKDETELAKLLHFVVVGGGGTGVELVAEISDFVYGTLSKYYNPQLDGFIKISLVHAGDELLQNFQRSIRTKSKNVMRKKNINVRLGLKVIEVRDGALVLNDGEIMNSDTIVWVAGVKPYELKTDVPLETDQGRVVVNRFLQVPSHPNIFALGDMAAFTNPETAEVLPMLAQVAHKESVGVARNVIRLVEGKNLIPYSYKHFGDLVSLGQWLAAGELFGFKFFGHLAWFFWRGVYLSKLLSFSKKIEVLIDWTIDFFTPRDISAIYQCPEKQEK</sequence>
<dbReference type="PRINTS" id="PR00368">
    <property type="entry name" value="FADPNR"/>
</dbReference>
<reference evidence="11 12" key="1">
    <citation type="journal article" date="2016" name="Nat. Commun.">
        <title>Thousands of microbial genomes shed light on interconnected biogeochemical processes in an aquifer system.</title>
        <authorList>
            <person name="Anantharaman K."/>
            <person name="Brown C.T."/>
            <person name="Hug L.A."/>
            <person name="Sharon I."/>
            <person name="Castelle C.J."/>
            <person name="Probst A.J."/>
            <person name="Thomas B.C."/>
            <person name="Singh A."/>
            <person name="Wilkins M.J."/>
            <person name="Karaoz U."/>
            <person name="Brodie E.L."/>
            <person name="Williams K.H."/>
            <person name="Hubbard S.S."/>
            <person name="Banfield J.F."/>
        </authorList>
    </citation>
    <scope>NUCLEOTIDE SEQUENCE [LARGE SCALE GENOMIC DNA]</scope>
</reference>
<dbReference type="EMBL" id="MHUF01000008">
    <property type="protein sequence ID" value="OHA72918.1"/>
    <property type="molecule type" value="Genomic_DNA"/>
</dbReference>
<keyword evidence="7" id="KW-0520">NAD</keyword>
<dbReference type="Gene3D" id="3.50.50.100">
    <property type="match status" value="1"/>
</dbReference>
<evidence type="ECO:0000256" key="3">
    <source>
        <dbReference type="ARBA" id="ARBA00022630"/>
    </source>
</evidence>
<dbReference type="InterPro" id="IPR045024">
    <property type="entry name" value="NDH-2"/>
</dbReference>
<evidence type="ECO:0000259" key="10">
    <source>
        <dbReference type="Pfam" id="PF22366"/>
    </source>
</evidence>
<organism evidence="11 12">
    <name type="scientific">Candidatus Wildermuthbacteria bacterium RIFCSPLOWO2_01_FULL_47_18</name>
    <dbReference type="NCBI Taxonomy" id="1802460"/>
    <lineage>
        <taxon>Bacteria</taxon>
        <taxon>Candidatus Wildermuthiibacteriota</taxon>
    </lineage>
</organism>
<dbReference type="Pfam" id="PF07992">
    <property type="entry name" value="Pyr_redox_2"/>
    <property type="match status" value="1"/>
</dbReference>
<evidence type="ECO:0000256" key="5">
    <source>
        <dbReference type="ARBA" id="ARBA00022946"/>
    </source>
</evidence>
<evidence type="ECO:0000256" key="8">
    <source>
        <dbReference type="ARBA" id="ARBA00047599"/>
    </source>
</evidence>
<evidence type="ECO:0000313" key="12">
    <source>
        <dbReference type="Proteomes" id="UP000177287"/>
    </source>
</evidence>
<dbReference type="SUPFAM" id="SSF51905">
    <property type="entry name" value="FAD/NAD(P)-binding domain"/>
    <property type="match status" value="2"/>
</dbReference>
<keyword evidence="3" id="KW-0285">Flavoprotein</keyword>
<feature type="domain" description="FAD/NAD(P)-binding" evidence="9">
    <location>
        <begin position="16"/>
        <end position="247"/>
    </location>
</feature>
<dbReference type="InterPro" id="IPR023753">
    <property type="entry name" value="FAD/NAD-binding_dom"/>
</dbReference>
<feature type="non-terminal residue" evidence="11">
    <location>
        <position position="1"/>
    </location>
</feature>
<dbReference type="EC" id="1.6.5.9" evidence="2"/>
<dbReference type="PANTHER" id="PTHR43706">
    <property type="entry name" value="NADH DEHYDROGENASE"/>
    <property type="match status" value="1"/>
</dbReference>
<dbReference type="InterPro" id="IPR036188">
    <property type="entry name" value="FAD/NAD-bd_sf"/>
</dbReference>
<protein>
    <recommendedName>
        <fullName evidence="2">NADH:ubiquinone reductase (non-electrogenic)</fullName>
        <ecNumber evidence="2">1.6.5.9</ecNumber>
    </recommendedName>
</protein>
<comment type="catalytic activity">
    <reaction evidence="8">
        <text>a quinone + NADH + H(+) = a quinol + NAD(+)</text>
        <dbReference type="Rhea" id="RHEA:46160"/>
        <dbReference type="ChEBI" id="CHEBI:15378"/>
        <dbReference type="ChEBI" id="CHEBI:24646"/>
        <dbReference type="ChEBI" id="CHEBI:57540"/>
        <dbReference type="ChEBI" id="CHEBI:57945"/>
        <dbReference type="ChEBI" id="CHEBI:132124"/>
        <dbReference type="EC" id="1.6.5.9"/>
    </reaction>
</comment>
<evidence type="ECO:0000256" key="7">
    <source>
        <dbReference type="ARBA" id="ARBA00023027"/>
    </source>
</evidence>
<evidence type="ECO:0000256" key="6">
    <source>
        <dbReference type="ARBA" id="ARBA00023002"/>
    </source>
</evidence>
<evidence type="ECO:0000313" key="11">
    <source>
        <dbReference type="EMBL" id="OHA72918.1"/>
    </source>
</evidence>
<dbReference type="InterPro" id="IPR054585">
    <property type="entry name" value="NDH2-like_C"/>
</dbReference>
<feature type="domain" description="External alternative NADH-ubiquinone oxidoreductase-like C-terminal" evidence="10">
    <location>
        <begin position="271"/>
        <end position="331"/>
    </location>
</feature>
<dbReference type="AlphaFoldDB" id="A0A1G2RK83"/>
<gene>
    <name evidence="11" type="ORF">A3A27_02155</name>
</gene>
<comment type="similarity">
    <text evidence="1">Belongs to the NADH dehydrogenase family.</text>
</comment>
<accession>A0A1G2RK83</accession>
<evidence type="ECO:0000256" key="2">
    <source>
        <dbReference type="ARBA" id="ARBA00012637"/>
    </source>
</evidence>